<dbReference type="SUPFAM" id="SSF51445">
    <property type="entry name" value="(Trans)glycosidases"/>
    <property type="match status" value="1"/>
</dbReference>
<reference evidence="6 7" key="1">
    <citation type="submission" date="2022-01" db="EMBL/GenBank/DDBJ databases">
        <title>A chromosomal length assembly of Cordylochernes scorpioides.</title>
        <authorList>
            <person name="Zeh D."/>
            <person name="Zeh J."/>
        </authorList>
    </citation>
    <scope>NUCLEOTIDE SEQUENCE [LARGE SCALE GENOMIC DNA]</scope>
    <source>
        <strain evidence="6">IN4F17</strain>
        <tissue evidence="6">Whole Body</tissue>
    </source>
</reference>
<evidence type="ECO:0000313" key="7">
    <source>
        <dbReference type="Proteomes" id="UP001235939"/>
    </source>
</evidence>
<name>A0ABY6K9M4_9ARAC</name>
<dbReference type="EMBL" id="CP092865">
    <property type="protein sequence ID" value="UYV64528.1"/>
    <property type="molecule type" value="Genomic_DNA"/>
</dbReference>
<dbReference type="InterPro" id="IPR001223">
    <property type="entry name" value="Glyco_hydro18_cat"/>
</dbReference>
<evidence type="ECO:0000259" key="5">
    <source>
        <dbReference type="PROSITE" id="PS51910"/>
    </source>
</evidence>
<dbReference type="PANTHER" id="PTHR11177">
    <property type="entry name" value="CHITINASE"/>
    <property type="match status" value="1"/>
</dbReference>
<dbReference type="PROSITE" id="PS51910">
    <property type="entry name" value="GH18_2"/>
    <property type="match status" value="1"/>
</dbReference>
<gene>
    <name evidence="6" type="ORF">LAZ67_3001109</name>
</gene>
<dbReference type="InterPro" id="IPR050314">
    <property type="entry name" value="Glycosyl_Hydrlase_18"/>
</dbReference>
<evidence type="ECO:0000256" key="3">
    <source>
        <dbReference type="RuleBase" id="RU000489"/>
    </source>
</evidence>
<dbReference type="InterPro" id="IPR011583">
    <property type="entry name" value="Chitinase_II/V-like_cat"/>
</dbReference>
<organism evidence="6 7">
    <name type="scientific">Cordylochernes scorpioides</name>
    <dbReference type="NCBI Taxonomy" id="51811"/>
    <lineage>
        <taxon>Eukaryota</taxon>
        <taxon>Metazoa</taxon>
        <taxon>Ecdysozoa</taxon>
        <taxon>Arthropoda</taxon>
        <taxon>Chelicerata</taxon>
        <taxon>Arachnida</taxon>
        <taxon>Pseudoscorpiones</taxon>
        <taxon>Cheliferoidea</taxon>
        <taxon>Chernetidae</taxon>
        <taxon>Cordylochernes</taxon>
    </lineage>
</organism>
<dbReference type="InterPro" id="IPR001579">
    <property type="entry name" value="Glyco_hydro_18_chit_AS"/>
</dbReference>
<accession>A0ABY6K9M4</accession>
<evidence type="ECO:0000256" key="4">
    <source>
        <dbReference type="RuleBase" id="RU004453"/>
    </source>
</evidence>
<keyword evidence="7" id="KW-1185">Reference proteome</keyword>
<evidence type="ECO:0000256" key="2">
    <source>
        <dbReference type="ARBA" id="ARBA00023295"/>
    </source>
</evidence>
<comment type="similarity">
    <text evidence="4">Belongs to the glycosyl hydrolase 18 family.</text>
</comment>
<dbReference type="InterPro" id="IPR017853">
    <property type="entry name" value="GH"/>
</dbReference>
<protein>
    <submittedName>
        <fullName evidence="6">Cht7</fullName>
    </submittedName>
</protein>
<evidence type="ECO:0000256" key="1">
    <source>
        <dbReference type="ARBA" id="ARBA00022801"/>
    </source>
</evidence>
<evidence type="ECO:0000313" key="6">
    <source>
        <dbReference type="EMBL" id="UYV64528.1"/>
    </source>
</evidence>
<dbReference type="SMART" id="SM00636">
    <property type="entry name" value="Glyco_18"/>
    <property type="match status" value="1"/>
</dbReference>
<dbReference type="PROSITE" id="PS01095">
    <property type="entry name" value="GH18_1"/>
    <property type="match status" value="1"/>
</dbReference>
<keyword evidence="1 3" id="KW-0378">Hydrolase</keyword>
<feature type="domain" description="GH18" evidence="5">
    <location>
        <begin position="24"/>
        <end position="249"/>
    </location>
</feature>
<keyword evidence="2 3" id="KW-0326">Glycosidase</keyword>
<dbReference type="Gene3D" id="3.20.20.80">
    <property type="entry name" value="Glycosidases"/>
    <property type="match status" value="1"/>
</dbReference>
<proteinExistence type="inferred from homology"/>
<dbReference type="PANTHER" id="PTHR11177:SF317">
    <property type="entry name" value="CHITINASE 12-RELATED"/>
    <property type="match status" value="1"/>
</dbReference>
<dbReference type="Proteomes" id="UP001235939">
    <property type="component" value="Chromosome 03"/>
</dbReference>
<dbReference type="Pfam" id="PF00704">
    <property type="entry name" value="Glyco_hydro_18"/>
    <property type="match status" value="1"/>
</dbReference>
<sequence length="249" mass="28495">MSSYISPKWLCYTAKKVSGGGGKKKLVCYYTNWSQYRPAVGQFTPEDIPPHLCTHVLFAFGWMKKHKVAAFEPTDETKQGKKGLYERVIDLKKKNPELKILLAVGGWSFGTQRFKEMAASRYNRQLFIFSALTYLRKRNFDGLDLDWEFPRGNDDKRNFVALLKELREAFEEESKETRKPKLLLTVAVSAGVEAVQTGYDVPAVSATTDLSSYTNRATESLYLVPPNEWWVGEEEVNIDSTTQHRLPHI</sequence>